<evidence type="ECO:0000256" key="3">
    <source>
        <dbReference type="ARBA" id="ARBA00022729"/>
    </source>
</evidence>
<keyword evidence="3" id="KW-0732">Signal</keyword>
<dbReference type="AlphaFoldDB" id="A0A1H1JS22"/>
<dbReference type="RefSeq" id="WP_083380244.1">
    <property type="nucleotide sequence ID" value="NZ_FNKP01000003.1"/>
</dbReference>
<dbReference type="Gene3D" id="2.160.20.10">
    <property type="entry name" value="Single-stranded right-handed beta-helix, Pectin lyase-like"/>
    <property type="match status" value="1"/>
</dbReference>
<protein>
    <submittedName>
        <fullName evidence="5">Filamentous hemagglutinin family N-terminal domain-containing protein</fullName>
    </submittedName>
</protein>
<accession>A0A1H1JS22</accession>
<evidence type="ECO:0000259" key="4">
    <source>
        <dbReference type="SMART" id="SM00912"/>
    </source>
</evidence>
<dbReference type="PANTHER" id="PTHR12338:SF8">
    <property type="entry name" value="HEME_HEMOPEXIN-BINDING PROTEIN"/>
    <property type="match status" value="1"/>
</dbReference>
<organism evidence="5 6">
    <name type="scientific">Paraburkholderia fungorum</name>
    <dbReference type="NCBI Taxonomy" id="134537"/>
    <lineage>
        <taxon>Bacteria</taxon>
        <taxon>Pseudomonadati</taxon>
        <taxon>Pseudomonadota</taxon>
        <taxon>Betaproteobacteria</taxon>
        <taxon>Burkholderiales</taxon>
        <taxon>Burkholderiaceae</taxon>
        <taxon>Paraburkholderia</taxon>
    </lineage>
</organism>
<comment type="subcellular location">
    <subcellularLocation>
        <location evidence="1">Secreted</location>
    </subcellularLocation>
</comment>
<dbReference type="Gene3D" id="2.160.20.110">
    <property type="match status" value="1"/>
</dbReference>
<name>A0A1H1JS22_9BURK</name>
<dbReference type="OrthoDB" id="218680at2"/>
<dbReference type="SUPFAM" id="SSF51126">
    <property type="entry name" value="Pectin lyase-like"/>
    <property type="match status" value="1"/>
</dbReference>
<dbReference type="Pfam" id="PF05860">
    <property type="entry name" value="TPS"/>
    <property type="match status" value="1"/>
</dbReference>
<dbReference type="InterPro" id="IPR011050">
    <property type="entry name" value="Pectin_lyase_fold/virulence"/>
</dbReference>
<sequence>MSCQLSFQSLPHNPANRRRNSPGLMFIGLSLAGLMPASIAFASGVLPQGGHYVSGQGSIAASGNNVIVTQPGSSRGVIDWRNFSIGSNNTVTFDNGSGATLNRVTGMSPSAILGRLSATGSVYLINPQGIVVGPSGVISTGGRFVASTLDVCNCAFMNGDTLTLSGQSNAAVINLGKISSSGGDVFLVARRAVVNTGTVSAPNGTAEFAVGQQVLLQDSSSSRQVFVQTGSNGSIADTGTVRAAQINLEAADGNIYALAGGGSRLRASGTATRDGHVWLVADGGLVDQRGKIVASNADGSGGTVDTQAARLAFGDRAVVTAAQWNLSTPAFTIDPSAAGALQRSLNAGTSVAATASGANGATGDLDVAASLRWNGPASLTLAAYHDVSVASGTTLANQGTGNLNMRADATAIDNGSSVVNNGTIDWSASTGNVSAFYDMNGTYSAGSQLANAAWVPGAYSGLVTQITAYKLVNSLTDLKNVALDLGGNYALGADIDASASSNGSYVPLGNAVTPFTGQFDGEGHTINALTLEAWTPSTPYDPQLIGMFGSIGGKGVVRNLNLNGTGANNDLNPLFGGLYADMGMLAGENAGTVVRVNVSGTLSGGNFSIVDEGVAGGLTGDNTGTILRSSSSVAATTGGTLGGLAGANEGSISQSFATGALVSSGYINEGAGGLVGINFGSISQSYATGPTTLSGYCRGAAGTPCGGAALVAINNGTISQSFATGLVTQPFYEPIGVARTNTGTIANDVYWNQDTTGATVGVVYGTTIPAANGLTSAQMSTPASFQGYDFSSAGVWAMPAGATHPVLRWQLTR</sequence>
<dbReference type="InterPro" id="IPR012334">
    <property type="entry name" value="Pectin_lyas_fold"/>
</dbReference>
<dbReference type="GO" id="GO:0005576">
    <property type="term" value="C:extracellular region"/>
    <property type="evidence" value="ECO:0007669"/>
    <property type="project" value="UniProtKB-SubCell"/>
</dbReference>
<evidence type="ECO:0000256" key="1">
    <source>
        <dbReference type="ARBA" id="ARBA00004613"/>
    </source>
</evidence>
<dbReference type="SMART" id="SM00912">
    <property type="entry name" value="Haemagg_act"/>
    <property type="match status" value="1"/>
</dbReference>
<dbReference type="EMBL" id="FNKP01000003">
    <property type="protein sequence ID" value="SDR52405.1"/>
    <property type="molecule type" value="Genomic_DNA"/>
</dbReference>
<feature type="domain" description="Filamentous haemagglutinin FhaB/tRNA nuclease CdiA-like TPS" evidence="4">
    <location>
        <begin position="43"/>
        <end position="155"/>
    </location>
</feature>
<proteinExistence type="predicted"/>
<gene>
    <name evidence="5" type="ORF">SAMN05443245_7183</name>
</gene>
<dbReference type="InterPro" id="IPR008638">
    <property type="entry name" value="FhaB/CdiA-like_TPS"/>
</dbReference>
<dbReference type="Proteomes" id="UP000183487">
    <property type="component" value="Unassembled WGS sequence"/>
</dbReference>
<reference evidence="6" key="1">
    <citation type="submission" date="2016-10" db="EMBL/GenBank/DDBJ databases">
        <authorList>
            <person name="Varghese N."/>
        </authorList>
    </citation>
    <scope>NUCLEOTIDE SEQUENCE [LARGE SCALE GENOMIC DNA]</scope>
    <source>
        <strain evidence="6">GAS106B</strain>
    </source>
</reference>
<evidence type="ECO:0000313" key="6">
    <source>
        <dbReference type="Proteomes" id="UP000183487"/>
    </source>
</evidence>
<dbReference type="NCBIfam" id="TIGR01901">
    <property type="entry name" value="adhes_NPXG"/>
    <property type="match status" value="1"/>
</dbReference>
<evidence type="ECO:0000256" key="2">
    <source>
        <dbReference type="ARBA" id="ARBA00022525"/>
    </source>
</evidence>
<keyword evidence="6" id="KW-1185">Reference proteome</keyword>
<dbReference type="PANTHER" id="PTHR12338">
    <property type="entry name" value="AUTOTRANSPORTER"/>
    <property type="match status" value="1"/>
</dbReference>
<dbReference type="InterPro" id="IPR050909">
    <property type="entry name" value="Bact_Autotransporter_VF"/>
</dbReference>
<evidence type="ECO:0000313" key="5">
    <source>
        <dbReference type="EMBL" id="SDR52405.1"/>
    </source>
</evidence>
<keyword evidence="2" id="KW-0964">Secreted</keyword>